<dbReference type="NCBIfam" id="TIGR01610">
    <property type="entry name" value="phage_O_Nterm"/>
    <property type="match status" value="1"/>
</dbReference>
<organism evidence="3 5">
    <name type="scientific">Citrobacter arsenatis</name>
    <dbReference type="NCBI Taxonomy" id="2546350"/>
    <lineage>
        <taxon>Bacteria</taxon>
        <taxon>Pseudomonadati</taxon>
        <taxon>Pseudomonadota</taxon>
        <taxon>Gammaproteobacteria</taxon>
        <taxon>Enterobacterales</taxon>
        <taxon>Enterobacteriaceae</taxon>
        <taxon>Citrobacter</taxon>
    </lineage>
</organism>
<feature type="compositionally biased region" description="Basic and acidic residues" evidence="1">
    <location>
        <begin position="150"/>
        <end position="164"/>
    </location>
</feature>
<protein>
    <submittedName>
        <fullName evidence="3">DNA replication protein</fullName>
    </submittedName>
</protein>
<dbReference type="Pfam" id="PF04492">
    <property type="entry name" value="Phage_rep_O"/>
    <property type="match status" value="1"/>
</dbReference>
<dbReference type="InterPro" id="IPR006497">
    <property type="entry name" value="Phage_lambda_VrpO_N"/>
</dbReference>
<evidence type="ECO:0000313" key="5">
    <source>
        <dbReference type="Proteomes" id="UP000293850"/>
    </source>
</evidence>
<dbReference type="Proteomes" id="UP000293850">
    <property type="component" value="Chromosome"/>
</dbReference>
<sequence>MSSLATVTPIRPILAAVERQVADLDDGYTRTANALMEAVMLSGLTQHQLLIVIAVWRKTYGYNKKMDWIGNEQFAALTGMAPTKCSTAKNELVRMGVLTQTGRQVGMNKNISEWKTKVNGIGKTFTESVKKTFTKTVNSDLPNQVNTKDNIQKTERKDPPKSPDGENMLAQEVMDYFNELTKSRCSKLAPFEKVLSTVKSKGECYTAEELKLVIRWAHVNWKHSIKPENVCRMTRFDGYLSDALLWADEQGSNPAACPHNEIISLWNDKFPAKAVSQHEWNRRRPAYRDLEAVWNGKTSQGNWRELKHMSRAFDLIGKSSLFTNKQGESWLTLDWILNPKNWGSVYEQAINEHRQRKGVTA</sequence>
<dbReference type="InterPro" id="IPR036388">
    <property type="entry name" value="WH-like_DNA-bd_sf"/>
</dbReference>
<dbReference type="AlphaFoldDB" id="A0A4V1A9W9"/>
<name>A0A4V1A9W9_9ENTR</name>
<dbReference type="EMBL" id="CP037864">
    <property type="protein sequence ID" value="QBM23761.1"/>
    <property type="molecule type" value="Genomic_DNA"/>
</dbReference>
<dbReference type="KEGG" id="cars:E1B03_15545"/>
<dbReference type="EMBL" id="CP037864">
    <property type="protein sequence ID" value="QBM22310.1"/>
    <property type="molecule type" value="Genomic_DNA"/>
</dbReference>
<gene>
    <name evidence="3" type="ORF">E1B03_07595</name>
    <name evidence="4" type="ORF">E1B03_15545</name>
</gene>
<dbReference type="Gene3D" id="1.10.10.10">
    <property type="entry name" value="Winged helix-like DNA-binding domain superfamily/Winged helix DNA-binding domain"/>
    <property type="match status" value="1"/>
</dbReference>
<evidence type="ECO:0000259" key="2">
    <source>
        <dbReference type="Pfam" id="PF04492"/>
    </source>
</evidence>
<feature type="region of interest" description="Disordered" evidence="1">
    <location>
        <begin position="140"/>
        <end position="167"/>
    </location>
</feature>
<keyword evidence="5" id="KW-1185">Reference proteome</keyword>
<feature type="compositionally biased region" description="Polar residues" evidence="1">
    <location>
        <begin position="140"/>
        <end position="149"/>
    </location>
</feature>
<accession>A0A4V1A9W9</accession>
<dbReference type="KEGG" id="cars:E1B03_07595"/>
<feature type="domain" description="Bacteriophage lambda Replication protein O N-terminal" evidence="2">
    <location>
        <begin position="21"/>
        <end position="114"/>
    </location>
</feature>
<evidence type="ECO:0000256" key="1">
    <source>
        <dbReference type="SAM" id="MobiDB-lite"/>
    </source>
</evidence>
<dbReference type="GO" id="GO:0006260">
    <property type="term" value="P:DNA replication"/>
    <property type="evidence" value="ECO:0007669"/>
    <property type="project" value="InterPro"/>
</dbReference>
<reference evidence="3 5" key="1">
    <citation type="submission" date="2019-03" db="EMBL/GenBank/DDBJ databases">
        <title>Complete genome sequence of an arsenate-respiring bacteria, Citrobacter sp. LY-1.</title>
        <authorList>
            <person name="Wang H."/>
            <person name="Liu Y."/>
            <person name="Li Q."/>
            <person name="Huang J."/>
        </authorList>
    </citation>
    <scope>NUCLEOTIDE SEQUENCE [LARGE SCALE GENOMIC DNA]</scope>
    <source>
        <strain evidence="3 5">LY-1</strain>
    </source>
</reference>
<dbReference type="RefSeq" id="WP_133085965.1">
    <property type="nucleotide sequence ID" value="NZ_CP037864.1"/>
</dbReference>
<evidence type="ECO:0000313" key="3">
    <source>
        <dbReference type="EMBL" id="QBM22310.1"/>
    </source>
</evidence>
<proteinExistence type="predicted"/>
<evidence type="ECO:0000313" key="4">
    <source>
        <dbReference type="EMBL" id="QBM23761.1"/>
    </source>
</evidence>